<dbReference type="AlphaFoldDB" id="A0A1W1DZP2"/>
<organism evidence="1">
    <name type="scientific">hydrothermal vent metagenome</name>
    <dbReference type="NCBI Taxonomy" id="652676"/>
    <lineage>
        <taxon>unclassified sequences</taxon>
        <taxon>metagenomes</taxon>
        <taxon>ecological metagenomes</taxon>
    </lineage>
</organism>
<reference evidence="1" key="1">
    <citation type="submission" date="2016-10" db="EMBL/GenBank/DDBJ databases">
        <authorList>
            <person name="de Groot N.N."/>
        </authorList>
    </citation>
    <scope>NUCLEOTIDE SEQUENCE</scope>
</reference>
<gene>
    <name evidence="1" type="ORF">MNB_SUP05-SYMBIONT-4-26</name>
</gene>
<sequence length="46" mass="5232">MDLKNSKINKICHFANHPYLCKGLKNLPRKFLICALGGVFEALFKP</sequence>
<accession>A0A1W1DZP2</accession>
<name>A0A1W1DZP2_9ZZZZ</name>
<proteinExistence type="predicted"/>
<evidence type="ECO:0000313" key="1">
    <source>
        <dbReference type="EMBL" id="SFV87190.1"/>
    </source>
</evidence>
<protein>
    <submittedName>
        <fullName evidence="1">Uncharacterized protein</fullName>
    </submittedName>
</protein>
<dbReference type="EMBL" id="FPHY01000163">
    <property type="protein sequence ID" value="SFV87190.1"/>
    <property type="molecule type" value="Genomic_DNA"/>
</dbReference>